<comment type="caution">
    <text evidence="1">The sequence shown here is derived from an EMBL/GenBank/DDBJ whole genome shotgun (WGS) entry which is preliminary data.</text>
</comment>
<dbReference type="EMBL" id="JXTB01000612">
    <property type="protein sequence ID" value="PON35440.1"/>
    <property type="molecule type" value="Genomic_DNA"/>
</dbReference>
<name>A0A2P5AFY4_PARAD</name>
<reference evidence="2" key="1">
    <citation type="submission" date="2016-06" db="EMBL/GenBank/DDBJ databases">
        <title>Parallel loss of symbiosis genes in relatives of nitrogen-fixing non-legume Parasponia.</title>
        <authorList>
            <person name="Van Velzen R."/>
            <person name="Holmer R."/>
            <person name="Bu F."/>
            <person name="Rutten L."/>
            <person name="Van Zeijl A."/>
            <person name="Liu W."/>
            <person name="Santuari L."/>
            <person name="Cao Q."/>
            <person name="Sharma T."/>
            <person name="Shen D."/>
            <person name="Roswanjaya Y."/>
            <person name="Wardhani T."/>
            <person name="Kalhor M.S."/>
            <person name="Jansen J."/>
            <person name="Van den Hoogen J."/>
            <person name="Gungor B."/>
            <person name="Hartog M."/>
            <person name="Hontelez J."/>
            <person name="Verver J."/>
            <person name="Yang W.-C."/>
            <person name="Schijlen E."/>
            <person name="Repin R."/>
            <person name="Schilthuizen M."/>
            <person name="Schranz E."/>
            <person name="Heidstra R."/>
            <person name="Miyata K."/>
            <person name="Fedorova E."/>
            <person name="Kohlen W."/>
            <person name="Bisseling T."/>
            <person name="Smit S."/>
            <person name="Geurts R."/>
        </authorList>
    </citation>
    <scope>NUCLEOTIDE SEQUENCE [LARGE SCALE GENOMIC DNA]</scope>
    <source>
        <strain evidence="2">cv. WU1-14</strain>
    </source>
</reference>
<evidence type="ECO:0000313" key="1">
    <source>
        <dbReference type="EMBL" id="PON35440.1"/>
    </source>
</evidence>
<organism evidence="1 2">
    <name type="scientific">Parasponia andersonii</name>
    <name type="common">Sponia andersonii</name>
    <dbReference type="NCBI Taxonomy" id="3476"/>
    <lineage>
        <taxon>Eukaryota</taxon>
        <taxon>Viridiplantae</taxon>
        <taxon>Streptophyta</taxon>
        <taxon>Embryophyta</taxon>
        <taxon>Tracheophyta</taxon>
        <taxon>Spermatophyta</taxon>
        <taxon>Magnoliopsida</taxon>
        <taxon>eudicotyledons</taxon>
        <taxon>Gunneridae</taxon>
        <taxon>Pentapetalae</taxon>
        <taxon>rosids</taxon>
        <taxon>fabids</taxon>
        <taxon>Rosales</taxon>
        <taxon>Cannabaceae</taxon>
        <taxon>Parasponia</taxon>
    </lineage>
</organism>
<dbReference type="AlphaFoldDB" id="A0A2P5AFY4"/>
<proteinExistence type="predicted"/>
<accession>A0A2P5AFY4</accession>
<sequence length="76" mass="8763">MPNQVTVICLERAKKCDDMAKTHVKILKRLLFLIPYKGQFAASGTENQTLINHVFLKSMHKTGKRTLYINTEDRKS</sequence>
<keyword evidence="2" id="KW-1185">Reference proteome</keyword>
<dbReference type="Proteomes" id="UP000237105">
    <property type="component" value="Unassembled WGS sequence"/>
</dbReference>
<evidence type="ECO:0000313" key="2">
    <source>
        <dbReference type="Proteomes" id="UP000237105"/>
    </source>
</evidence>
<protein>
    <submittedName>
        <fullName evidence="1">Uncharacterized protein</fullName>
    </submittedName>
</protein>
<gene>
    <name evidence="1" type="ORF">PanWU01x14_336340</name>
</gene>
<dbReference type="OrthoDB" id="10272991at2759"/>